<dbReference type="FunFam" id="1.10.3720.10:FF:000001">
    <property type="entry name" value="Glycine betaine ABC transporter, permease"/>
    <property type="match status" value="1"/>
</dbReference>
<dbReference type="GO" id="GO:0031460">
    <property type="term" value="P:glycine betaine transport"/>
    <property type="evidence" value="ECO:0007669"/>
    <property type="project" value="TreeGrafter"/>
</dbReference>
<proteinExistence type="inferred from homology"/>
<dbReference type="STRING" id="1089553.Tph_c20160"/>
<dbReference type="RefSeq" id="WP_015051085.1">
    <property type="nucleotide sequence ID" value="NC_018870.1"/>
</dbReference>
<dbReference type="KEGG" id="tpz:Tph_c20160"/>
<dbReference type="OrthoDB" id="9801163at2"/>
<evidence type="ECO:0000256" key="4">
    <source>
        <dbReference type="ARBA" id="ARBA00022989"/>
    </source>
</evidence>
<dbReference type="Proteomes" id="UP000000467">
    <property type="component" value="Chromosome"/>
</dbReference>
<comment type="subcellular location">
    <subcellularLocation>
        <location evidence="6">Cell membrane</location>
        <topology evidence="6">Multi-pass membrane protein</topology>
    </subcellularLocation>
    <subcellularLocation>
        <location evidence="1">Membrane</location>
        <topology evidence="1">Multi-pass membrane protein</topology>
    </subcellularLocation>
</comment>
<dbReference type="SUPFAM" id="SSF161098">
    <property type="entry name" value="MetI-like"/>
    <property type="match status" value="1"/>
</dbReference>
<dbReference type="Pfam" id="PF00528">
    <property type="entry name" value="BPD_transp_1"/>
    <property type="match status" value="1"/>
</dbReference>
<comment type="similarity">
    <text evidence="6">Belongs to the binding-protein-dependent transport system permease family.</text>
</comment>
<dbReference type="EMBL" id="CP003732">
    <property type="protein sequence ID" value="AFV12210.1"/>
    <property type="molecule type" value="Genomic_DNA"/>
</dbReference>
<dbReference type="AlphaFoldDB" id="K4LJS4"/>
<gene>
    <name evidence="8" type="ordered locus">Tph_c20160</name>
</gene>
<keyword evidence="2 6" id="KW-0813">Transport</keyword>
<dbReference type="HOGENOM" id="CLU_046113_7_2_9"/>
<feature type="transmembrane region" description="Helical" evidence="6">
    <location>
        <begin position="26"/>
        <end position="46"/>
    </location>
</feature>
<evidence type="ECO:0000256" key="1">
    <source>
        <dbReference type="ARBA" id="ARBA00004141"/>
    </source>
</evidence>
<evidence type="ECO:0000313" key="8">
    <source>
        <dbReference type="EMBL" id="AFV12210.1"/>
    </source>
</evidence>
<keyword evidence="5 6" id="KW-0472">Membrane</keyword>
<keyword evidence="9" id="KW-1185">Reference proteome</keyword>
<dbReference type="PROSITE" id="PS50928">
    <property type="entry name" value="ABC_TM1"/>
    <property type="match status" value="1"/>
</dbReference>
<organism evidence="8 9">
    <name type="scientific">Thermacetogenium phaeum (strain ATCC BAA-254 / DSM 26808 / PB)</name>
    <dbReference type="NCBI Taxonomy" id="1089553"/>
    <lineage>
        <taxon>Bacteria</taxon>
        <taxon>Bacillati</taxon>
        <taxon>Bacillota</taxon>
        <taxon>Clostridia</taxon>
        <taxon>Thermoanaerobacterales</taxon>
        <taxon>Thermoanaerobacteraceae</taxon>
        <taxon>Thermacetogenium</taxon>
    </lineage>
</organism>
<evidence type="ECO:0000256" key="5">
    <source>
        <dbReference type="ARBA" id="ARBA00023136"/>
    </source>
</evidence>
<name>K4LJS4_THEPS</name>
<keyword evidence="3 6" id="KW-0812">Transmembrane</keyword>
<keyword evidence="4 6" id="KW-1133">Transmembrane helix</keyword>
<evidence type="ECO:0000259" key="7">
    <source>
        <dbReference type="PROSITE" id="PS50928"/>
    </source>
</evidence>
<feature type="domain" description="ABC transmembrane type-1" evidence="7">
    <location>
        <begin position="22"/>
        <end position="201"/>
    </location>
</feature>
<protein>
    <recommendedName>
        <fullName evidence="7">ABC transmembrane type-1 domain-containing protein</fullName>
    </recommendedName>
</protein>
<evidence type="ECO:0000256" key="6">
    <source>
        <dbReference type="RuleBase" id="RU363032"/>
    </source>
</evidence>
<evidence type="ECO:0000256" key="3">
    <source>
        <dbReference type="ARBA" id="ARBA00022692"/>
    </source>
</evidence>
<dbReference type="InterPro" id="IPR051204">
    <property type="entry name" value="ABC_transp_perm/SBD"/>
</dbReference>
<dbReference type="PANTHER" id="PTHR30177">
    <property type="entry name" value="GLYCINE BETAINE/L-PROLINE TRANSPORT SYSTEM PERMEASE PROTEIN PROW"/>
    <property type="match status" value="1"/>
</dbReference>
<dbReference type="eggNOG" id="COG1174">
    <property type="taxonomic scope" value="Bacteria"/>
</dbReference>
<dbReference type="InterPro" id="IPR035906">
    <property type="entry name" value="MetI-like_sf"/>
</dbReference>
<dbReference type="CDD" id="cd06261">
    <property type="entry name" value="TM_PBP2"/>
    <property type="match status" value="1"/>
</dbReference>
<reference evidence="8 9" key="1">
    <citation type="journal article" date="2012" name="BMC Genomics">
        <title>Genome-guided analysis of physiological and morphological traits of the fermentative acetate oxidizer Thermacetogenium phaeum.</title>
        <authorList>
            <person name="Oehler D."/>
            <person name="Poehlein A."/>
            <person name="Leimbach A."/>
            <person name="Muller N."/>
            <person name="Daniel R."/>
            <person name="Gottschalk G."/>
            <person name="Schink B."/>
        </authorList>
    </citation>
    <scope>NUCLEOTIDE SEQUENCE [LARGE SCALE GENOMIC DNA]</scope>
    <source>
        <strain evidence="9">ATCC BAA-254 / DSM 26808 / PB</strain>
    </source>
</reference>
<feature type="transmembrane region" description="Helical" evidence="6">
    <location>
        <begin position="182"/>
        <end position="204"/>
    </location>
</feature>
<dbReference type="GO" id="GO:0005886">
    <property type="term" value="C:plasma membrane"/>
    <property type="evidence" value="ECO:0007669"/>
    <property type="project" value="UniProtKB-SubCell"/>
</dbReference>
<sequence>MEQVIDFVRYFWETKSDIAILTGQHLWLSFLGVLIGTLTAVPLGIIISRSPKLSALVIDMAGILYTVPSLAMLGFLLPFLGLGWLPTVVALVIYSWLPVLRNTCAGLAGIDPAVKEAAIGMGATPFQLLVRVELPLAFPVIMASVRTITVLTVGIATFGALVGGGGLGELIFTGISMMDNRMVLAGTIPVALMAVLFDQILGYVERHLRMKAGLA</sequence>
<dbReference type="InterPro" id="IPR000515">
    <property type="entry name" value="MetI-like"/>
</dbReference>
<dbReference type="Gene3D" id="1.10.3720.10">
    <property type="entry name" value="MetI-like"/>
    <property type="match status" value="1"/>
</dbReference>
<evidence type="ECO:0000256" key="2">
    <source>
        <dbReference type="ARBA" id="ARBA00022448"/>
    </source>
</evidence>
<feature type="transmembrane region" description="Helical" evidence="6">
    <location>
        <begin position="136"/>
        <end position="162"/>
    </location>
</feature>
<dbReference type="PANTHER" id="PTHR30177:SF4">
    <property type="entry name" value="OSMOPROTECTANT IMPORT PERMEASE PROTEIN OSMW"/>
    <property type="match status" value="1"/>
</dbReference>
<evidence type="ECO:0000313" key="9">
    <source>
        <dbReference type="Proteomes" id="UP000000467"/>
    </source>
</evidence>
<accession>K4LJS4</accession>
<dbReference type="GO" id="GO:0055085">
    <property type="term" value="P:transmembrane transport"/>
    <property type="evidence" value="ECO:0007669"/>
    <property type="project" value="InterPro"/>
</dbReference>